<evidence type="ECO:0000256" key="4">
    <source>
        <dbReference type="ARBA" id="ARBA00023136"/>
    </source>
</evidence>
<keyword evidence="4 6" id="KW-0472">Membrane</keyword>
<dbReference type="GO" id="GO:0016020">
    <property type="term" value="C:membrane"/>
    <property type="evidence" value="ECO:0007669"/>
    <property type="project" value="UniProtKB-SubCell"/>
</dbReference>
<comment type="caution">
    <text evidence="8">The sequence shown here is derived from an EMBL/GenBank/DDBJ whole genome shotgun (WGS) entry which is preliminary data.</text>
</comment>
<dbReference type="PANTHER" id="PTHR31310">
    <property type="match status" value="1"/>
</dbReference>
<accession>A0A7W3N3A1</accession>
<reference evidence="8 9" key="1">
    <citation type="submission" date="2020-08" db="EMBL/GenBank/DDBJ databases">
        <title>Sequencing the genomes of 1000 actinobacteria strains.</title>
        <authorList>
            <person name="Klenk H.-P."/>
        </authorList>
    </citation>
    <scope>NUCLEOTIDE SEQUENCE [LARGE SCALE GENOMIC DNA]</scope>
    <source>
        <strain evidence="8 9">DSM 45823</strain>
    </source>
</reference>
<gene>
    <name evidence="8" type="ORF">HNR21_005591</name>
</gene>
<evidence type="ECO:0000259" key="7">
    <source>
        <dbReference type="Pfam" id="PF14378"/>
    </source>
</evidence>
<keyword evidence="3 6" id="KW-1133">Transmembrane helix</keyword>
<dbReference type="CDD" id="cd03386">
    <property type="entry name" value="PAP2_Aur1_like"/>
    <property type="match status" value="1"/>
</dbReference>
<comment type="subcellular location">
    <subcellularLocation>
        <location evidence="1">Membrane</location>
        <topology evidence="1">Multi-pass membrane protein</topology>
    </subcellularLocation>
</comment>
<feature type="transmembrane region" description="Helical" evidence="6">
    <location>
        <begin position="37"/>
        <end position="54"/>
    </location>
</feature>
<feature type="transmembrane region" description="Helical" evidence="6">
    <location>
        <begin position="103"/>
        <end position="123"/>
    </location>
</feature>
<feature type="transmembrane region" description="Helical" evidence="6">
    <location>
        <begin position="242"/>
        <end position="263"/>
    </location>
</feature>
<feature type="domain" description="Inositolphosphotransferase Aur1/Ipt1" evidence="7">
    <location>
        <begin position="70"/>
        <end position="250"/>
    </location>
</feature>
<evidence type="ECO:0000256" key="1">
    <source>
        <dbReference type="ARBA" id="ARBA00004141"/>
    </source>
</evidence>
<dbReference type="EMBL" id="JACJII010000001">
    <property type="protein sequence ID" value="MBA9006709.1"/>
    <property type="molecule type" value="Genomic_DNA"/>
</dbReference>
<evidence type="ECO:0000256" key="3">
    <source>
        <dbReference type="ARBA" id="ARBA00022989"/>
    </source>
</evidence>
<keyword evidence="9" id="KW-1185">Reference proteome</keyword>
<evidence type="ECO:0000256" key="2">
    <source>
        <dbReference type="ARBA" id="ARBA00022692"/>
    </source>
</evidence>
<sequence>MARTTATASGAGAPQQDGGPHGVARRIGERVPGRPRWWAELALIAICYLAYSMVRNLVPADHAAAVARAHEILKLEDMLRLDVEYGLNRLFAEQSWLGVAANYYYATLHFAVTIGVLVWLYAWHPGRYATYRWILFGATLTALVGFYSYPLAPPRMLPGYIDTVIEFNTWGLYDSSPVATISNQYAAMPSLHTAWSLWCGIAIFAVAGRRWVRALALLYPTATVLVIMGTANHFILDAVGGAVVLAIGYAVSPGTVRAMAVVLQVRRSTA</sequence>
<dbReference type="InterPro" id="IPR052185">
    <property type="entry name" value="IPC_Synthase-Related"/>
</dbReference>
<evidence type="ECO:0000256" key="6">
    <source>
        <dbReference type="SAM" id="Phobius"/>
    </source>
</evidence>
<feature type="compositionally biased region" description="Low complexity" evidence="5">
    <location>
        <begin position="1"/>
        <end position="13"/>
    </location>
</feature>
<proteinExistence type="predicted"/>
<dbReference type="InterPro" id="IPR026841">
    <property type="entry name" value="Aur1/Ipt1"/>
</dbReference>
<protein>
    <recommendedName>
        <fullName evidence="7">Inositolphosphotransferase Aur1/Ipt1 domain-containing protein</fullName>
    </recommendedName>
</protein>
<name>A0A7W3N3A1_9ACTN</name>
<keyword evidence="2 6" id="KW-0812">Transmembrane</keyword>
<evidence type="ECO:0000313" key="9">
    <source>
        <dbReference type="Proteomes" id="UP000539313"/>
    </source>
</evidence>
<feature type="transmembrane region" description="Helical" evidence="6">
    <location>
        <begin position="130"/>
        <end position="149"/>
    </location>
</feature>
<evidence type="ECO:0000256" key="5">
    <source>
        <dbReference type="SAM" id="MobiDB-lite"/>
    </source>
</evidence>
<dbReference type="AlphaFoldDB" id="A0A7W3N3A1"/>
<dbReference type="RefSeq" id="WP_182707522.1">
    <property type="nucleotide sequence ID" value="NZ_JACJII010000001.1"/>
</dbReference>
<feature type="transmembrane region" description="Helical" evidence="6">
    <location>
        <begin position="185"/>
        <end position="207"/>
    </location>
</feature>
<dbReference type="Pfam" id="PF14378">
    <property type="entry name" value="PAP2_3"/>
    <property type="match status" value="1"/>
</dbReference>
<evidence type="ECO:0000313" key="8">
    <source>
        <dbReference type="EMBL" id="MBA9006709.1"/>
    </source>
</evidence>
<organism evidence="8 9">
    <name type="scientific">Thermomonospora cellulosilytica</name>
    <dbReference type="NCBI Taxonomy" id="1411118"/>
    <lineage>
        <taxon>Bacteria</taxon>
        <taxon>Bacillati</taxon>
        <taxon>Actinomycetota</taxon>
        <taxon>Actinomycetes</taxon>
        <taxon>Streptosporangiales</taxon>
        <taxon>Thermomonosporaceae</taxon>
        <taxon>Thermomonospora</taxon>
    </lineage>
</organism>
<feature type="region of interest" description="Disordered" evidence="5">
    <location>
        <begin position="1"/>
        <end position="25"/>
    </location>
</feature>
<feature type="transmembrane region" description="Helical" evidence="6">
    <location>
        <begin position="214"/>
        <end position="236"/>
    </location>
</feature>
<dbReference type="Proteomes" id="UP000539313">
    <property type="component" value="Unassembled WGS sequence"/>
</dbReference>
<dbReference type="PANTHER" id="PTHR31310:SF7">
    <property type="entry name" value="PA-PHOSPHATASE RELATED-FAMILY PROTEIN DDB_G0268928"/>
    <property type="match status" value="1"/>
</dbReference>